<feature type="compositionally biased region" description="Low complexity" evidence="1">
    <location>
        <begin position="311"/>
        <end position="338"/>
    </location>
</feature>
<keyword evidence="2" id="KW-1133">Transmembrane helix</keyword>
<sequence>MLSRPLHHFLDSIFLRFSGGDAIRADELRMRATGSFLAFIMVSYIPLIAAVVLLMMNRPEPVNVAVERDQLSAIEAFATRYVDTYLKDPSNTAAIKQFYDGDVPASPLPAGGRALRASSALPGVFMDGFQTYSVVVDAEIPKAAPPSNAAESNPMVFVRLQVDISADHRNYFRAFTLPHARPDRPSGVPVELSTQTVVSEDRPIYNIVSGFLSAMLTGQGDLAPYVAPGSGLTAAQPPRFTTMAIERIHTNNDLANSQNVPPKADGVEVTVRATMQTASGVLMPMDFPLVMSVAGGHWQVDRINDAPSILTPNDPDAPQQPTTTPTTTTSTTKPPQYTSNATPEGS</sequence>
<evidence type="ECO:0000256" key="2">
    <source>
        <dbReference type="SAM" id="Phobius"/>
    </source>
</evidence>
<evidence type="ECO:0000313" key="3">
    <source>
        <dbReference type="EMBL" id="OFJ51863.1"/>
    </source>
</evidence>
<dbReference type="Proteomes" id="UP000178953">
    <property type="component" value="Unassembled WGS sequence"/>
</dbReference>
<feature type="transmembrane region" description="Helical" evidence="2">
    <location>
        <begin position="36"/>
        <end position="56"/>
    </location>
</feature>
<keyword evidence="2" id="KW-0812">Transmembrane</keyword>
<evidence type="ECO:0000256" key="1">
    <source>
        <dbReference type="SAM" id="MobiDB-lite"/>
    </source>
</evidence>
<organism evidence="3 4">
    <name type="scientific">Mycolicibacterium grossiae</name>
    <dbReference type="NCBI Taxonomy" id="1552759"/>
    <lineage>
        <taxon>Bacteria</taxon>
        <taxon>Bacillati</taxon>
        <taxon>Actinomycetota</taxon>
        <taxon>Actinomycetes</taxon>
        <taxon>Mycobacteriales</taxon>
        <taxon>Mycobacteriaceae</taxon>
        <taxon>Mycolicibacterium</taxon>
    </lineage>
</organism>
<proteinExistence type="predicted"/>
<gene>
    <name evidence="3" type="ORF">BEL07_20610</name>
</gene>
<dbReference type="AlphaFoldDB" id="A0A1E8Q010"/>
<reference evidence="3 4" key="1">
    <citation type="submission" date="2016-09" db="EMBL/GenBank/DDBJ databases">
        <title>genome sequence of Mycobacterium sp. 739 SCH.</title>
        <authorList>
            <person name="Greninger A.L."/>
            <person name="Qin X."/>
            <person name="Jerome K."/>
            <person name="Vora S."/>
            <person name="Quinn K."/>
        </authorList>
    </citation>
    <scope>NUCLEOTIDE SEQUENCE [LARGE SCALE GENOMIC DNA]</scope>
    <source>
        <strain evidence="3 4">SCH</strain>
    </source>
</reference>
<feature type="region of interest" description="Disordered" evidence="1">
    <location>
        <begin position="305"/>
        <end position="346"/>
    </location>
</feature>
<keyword evidence="4" id="KW-1185">Reference proteome</keyword>
<accession>A0A1E8Q010</accession>
<comment type="caution">
    <text evidence="3">The sequence shown here is derived from an EMBL/GenBank/DDBJ whole genome shotgun (WGS) entry which is preliminary data.</text>
</comment>
<protein>
    <recommendedName>
        <fullName evidence="5">Conjugal transfer protein</fullName>
    </recommendedName>
</protein>
<evidence type="ECO:0000313" key="4">
    <source>
        <dbReference type="Proteomes" id="UP000178953"/>
    </source>
</evidence>
<name>A0A1E8Q010_9MYCO</name>
<evidence type="ECO:0008006" key="5">
    <source>
        <dbReference type="Google" id="ProtNLM"/>
    </source>
</evidence>
<dbReference type="EMBL" id="MCHX01000054">
    <property type="protein sequence ID" value="OFJ51863.1"/>
    <property type="molecule type" value="Genomic_DNA"/>
</dbReference>
<keyword evidence="2" id="KW-0472">Membrane</keyword>